<accession>A0A0F9HLL8</accession>
<dbReference type="InterPro" id="IPR029044">
    <property type="entry name" value="Nucleotide-diphossugar_trans"/>
</dbReference>
<evidence type="ECO:0000313" key="1">
    <source>
        <dbReference type="EMBL" id="KKM16176.1"/>
    </source>
</evidence>
<proteinExistence type="predicted"/>
<sequence length="227" mass="26608">MDLDITTTATVRPEILGQTLDSFRTNLLKGNHNYRLIINIDPIGEQNKTQEDVLKVARSFFSNIVYNVPEECSFTKAVIWCWKQSKTDYVFHLEDDWIMLTNVNIDHIFSTINKYPQYSSFALSQYVLNKSHEPPPSLITNRQRICLNPTFIRYNFIEQVINLMNCNADPERQLGRRGKISRKLKTKHAIYTECGYSPIVHDIGREWRNNQGYRKTKSGSEAWQRKE</sequence>
<evidence type="ECO:0008006" key="2">
    <source>
        <dbReference type="Google" id="ProtNLM"/>
    </source>
</evidence>
<comment type="caution">
    <text evidence="1">The sequence shown here is derived from an EMBL/GenBank/DDBJ whole genome shotgun (WGS) entry which is preliminary data.</text>
</comment>
<protein>
    <recommendedName>
        <fullName evidence="2">Glycosyltransferase 2-like domain-containing protein</fullName>
    </recommendedName>
</protein>
<name>A0A0F9HLL8_9ZZZZ</name>
<dbReference type="AlphaFoldDB" id="A0A0F9HLL8"/>
<dbReference type="EMBL" id="LAZR01014733">
    <property type="protein sequence ID" value="KKM16176.1"/>
    <property type="molecule type" value="Genomic_DNA"/>
</dbReference>
<dbReference type="SUPFAM" id="SSF53448">
    <property type="entry name" value="Nucleotide-diphospho-sugar transferases"/>
    <property type="match status" value="1"/>
</dbReference>
<reference evidence="1" key="1">
    <citation type="journal article" date="2015" name="Nature">
        <title>Complex archaea that bridge the gap between prokaryotes and eukaryotes.</title>
        <authorList>
            <person name="Spang A."/>
            <person name="Saw J.H."/>
            <person name="Jorgensen S.L."/>
            <person name="Zaremba-Niedzwiedzka K."/>
            <person name="Martijn J."/>
            <person name="Lind A.E."/>
            <person name="van Eijk R."/>
            <person name="Schleper C."/>
            <person name="Guy L."/>
            <person name="Ettema T.J."/>
        </authorList>
    </citation>
    <scope>NUCLEOTIDE SEQUENCE</scope>
</reference>
<gene>
    <name evidence="1" type="ORF">LCGC14_1688510</name>
</gene>
<organism evidence="1">
    <name type="scientific">marine sediment metagenome</name>
    <dbReference type="NCBI Taxonomy" id="412755"/>
    <lineage>
        <taxon>unclassified sequences</taxon>
        <taxon>metagenomes</taxon>
        <taxon>ecological metagenomes</taxon>
    </lineage>
</organism>